<evidence type="ECO:0000256" key="4">
    <source>
        <dbReference type="ARBA" id="ARBA00012115"/>
    </source>
</evidence>
<evidence type="ECO:0000313" key="16">
    <source>
        <dbReference type="Proteomes" id="UP000327493"/>
    </source>
</evidence>
<gene>
    <name evidence="15" type="ORF">FQN60_010229</name>
</gene>
<evidence type="ECO:0000256" key="13">
    <source>
        <dbReference type="ARBA" id="ARBA00079896"/>
    </source>
</evidence>
<dbReference type="Gene3D" id="3.70.10.10">
    <property type="match status" value="1"/>
</dbReference>
<feature type="non-terminal residue" evidence="15">
    <location>
        <position position="1"/>
    </location>
</feature>
<keyword evidence="9" id="KW-0269">Exonuclease</keyword>
<dbReference type="InterPro" id="IPR007268">
    <property type="entry name" value="Rad9/Ddc1"/>
</dbReference>
<dbReference type="EC" id="3.1.11.2" evidence="4"/>
<organism evidence="15 16">
    <name type="scientific">Etheostoma spectabile</name>
    <name type="common">orangethroat darter</name>
    <dbReference type="NCBI Taxonomy" id="54343"/>
    <lineage>
        <taxon>Eukaryota</taxon>
        <taxon>Metazoa</taxon>
        <taxon>Chordata</taxon>
        <taxon>Craniata</taxon>
        <taxon>Vertebrata</taxon>
        <taxon>Euteleostomi</taxon>
        <taxon>Actinopterygii</taxon>
        <taxon>Neopterygii</taxon>
        <taxon>Teleostei</taxon>
        <taxon>Neoteleostei</taxon>
        <taxon>Acanthomorphata</taxon>
        <taxon>Eupercaria</taxon>
        <taxon>Perciformes</taxon>
        <taxon>Percoidei</taxon>
        <taxon>Percidae</taxon>
        <taxon>Etheostomatinae</taxon>
        <taxon>Etheostoma</taxon>
    </lineage>
</organism>
<evidence type="ECO:0000256" key="9">
    <source>
        <dbReference type="ARBA" id="ARBA00022839"/>
    </source>
</evidence>
<dbReference type="EMBL" id="VOFY01000010">
    <property type="protein sequence ID" value="KAA8588884.1"/>
    <property type="molecule type" value="Genomic_DNA"/>
</dbReference>
<dbReference type="AlphaFoldDB" id="A0A5J5D6B6"/>
<comment type="similarity">
    <text evidence="3">Belongs to the rad9 family.</text>
</comment>
<dbReference type="GO" id="GO:0006281">
    <property type="term" value="P:DNA repair"/>
    <property type="evidence" value="ECO:0007669"/>
    <property type="project" value="TreeGrafter"/>
</dbReference>
<evidence type="ECO:0000313" key="15">
    <source>
        <dbReference type="EMBL" id="KAA8588884.1"/>
    </source>
</evidence>
<comment type="subcellular location">
    <subcellularLocation>
        <location evidence="2">Nucleus</location>
    </subcellularLocation>
</comment>
<feature type="region of interest" description="Disordered" evidence="14">
    <location>
        <begin position="429"/>
        <end position="454"/>
    </location>
</feature>
<accession>A0A5J5D6B6</accession>
<evidence type="ECO:0000256" key="1">
    <source>
        <dbReference type="ARBA" id="ARBA00000493"/>
    </source>
</evidence>
<evidence type="ECO:0000256" key="2">
    <source>
        <dbReference type="ARBA" id="ARBA00004123"/>
    </source>
</evidence>
<comment type="function">
    <text evidence="11">Component of the 9-1-1 cell-cycle checkpoint response complex that plays a major role in DNA repair. The 9-1-1 complex is recruited to DNA lesion upon damage by the RAD17-replication factor C (RFC) clamp loader complex. Acts then as a sliding clamp platform on DNA for several proteins involved in long-patch base excision repair (LP-BER). The 9-1-1 complex stimulates DNA polymerase beta (POLB) activity by increasing its affinity for the 3'-OH end of the primer-template and stabilizes POLB to those sites where LP-BER proceeds; endonuclease FEN1 cleavage activity on substrates with double, nick, or gap flaps of distinct sequences and lengths; and DNA ligase I (LIG1) on long-patch base excision repair substrates. The 9-1-1 complex is necessary for the recruitment of RHNO1 to sites of double-stranded breaks (DSB) occurring during the S phase. RAD9A possesses 3'-&gt;5' double stranded DNA exonuclease activity.</text>
</comment>
<dbReference type="CDD" id="cd00577">
    <property type="entry name" value="PCNA"/>
    <property type="match status" value="1"/>
</dbReference>
<evidence type="ECO:0000256" key="8">
    <source>
        <dbReference type="ARBA" id="ARBA00022801"/>
    </source>
</evidence>
<dbReference type="Proteomes" id="UP000327493">
    <property type="component" value="Chromosome 10"/>
</dbReference>
<dbReference type="PANTHER" id="PTHR15237">
    <property type="entry name" value="DNA REPAIR PROTEIN RAD9"/>
    <property type="match status" value="1"/>
</dbReference>
<proteinExistence type="inferred from homology"/>
<evidence type="ECO:0000256" key="10">
    <source>
        <dbReference type="ARBA" id="ARBA00023242"/>
    </source>
</evidence>
<keyword evidence="10" id="KW-0539">Nucleus</keyword>
<evidence type="ECO:0000256" key="11">
    <source>
        <dbReference type="ARBA" id="ARBA00059283"/>
    </source>
</evidence>
<dbReference type="GO" id="GO:0008311">
    <property type="term" value="F:double-stranded DNA 3'-5' DNA exonuclease activity"/>
    <property type="evidence" value="ECO:0007669"/>
    <property type="project" value="UniProtKB-EC"/>
</dbReference>
<dbReference type="GO" id="GO:0031573">
    <property type="term" value="P:mitotic intra-S DNA damage checkpoint signaling"/>
    <property type="evidence" value="ECO:0007669"/>
    <property type="project" value="TreeGrafter"/>
</dbReference>
<evidence type="ECO:0000256" key="3">
    <source>
        <dbReference type="ARBA" id="ARBA00008494"/>
    </source>
</evidence>
<keyword evidence="8" id="KW-0378">Hydrolase</keyword>
<dbReference type="FunFam" id="3.70.10.10:FF:000005">
    <property type="entry name" value="Cell cycle checkpoint control protein"/>
    <property type="match status" value="1"/>
</dbReference>
<dbReference type="GO" id="GO:0000076">
    <property type="term" value="P:DNA replication checkpoint signaling"/>
    <property type="evidence" value="ECO:0007669"/>
    <property type="project" value="TreeGrafter"/>
</dbReference>
<dbReference type="PANTHER" id="PTHR15237:SF1">
    <property type="entry name" value="CELL CYCLE CHECKPOINT CONTROL PROTEIN RAD9A"/>
    <property type="match status" value="1"/>
</dbReference>
<dbReference type="GO" id="GO:0071479">
    <property type="term" value="P:cellular response to ionizing radiation"/>
    <property type="evidence" value="ECO:0007669"/>
    <property type="project" value="TreeGrafter"/>
</dbReference>
<evidence type="ECO:0000256" key="12">
    <source>
        <dbReference type="ARBA" id="ARBA00069752"/>
    </source>
</evidence>
<keyword evidence="6" id="KW-0540">Nuclease</keyword>
<evidence type="ECO:0000256" key="5">
    <source>
        <dbReference type="ARBA" id="ARBA00022553"/>
    </source>
</evidence>
<reference evidence="15 16" key="1">
    <citation type="submission" date="2019-08" db="EMBL/GenBank/DDBJ databases">
        <title>A chromosome-level genome assembly, high-density linkage maps, and genome scans reveal the genomic architecture of hybrid incompatibilities underlying speciation via character displacement in darters (Percidae: Etheostominae).</title>
        <authorList>
            <person name="Moran R.L."/>
            <person name="Catchen J.M."/>
            <person name="Fuller R.C."/>
        </authorList>
    </citation>
    <scope>NUCLEOTIDE SEQUENCE [LARGE SCALE GENOMIC DNA]</scope>
    <source>
        <strain evidence="15">EspeVRDwgs_2016</strain>
        <tissue evidence="15">Muscle</tissue>
    </source>
</reference>
<evidence type="ECO:0000256" key="6">
    <source>
        <dbReference type="ARBA" id="ARBA00022722"/>
    </source>
</evidence>
<comment type="caution">
    <text evidence="15">The sequence shown here is derived from an EMBL/GenBank/DDBJ whole genome shotgun (WGS) entry which is preliminary data.</text>
</comment>
<protein>
    <recommendedName>
        <fullName evidence="12">Cell cycle checkpoint control protein RAD9A</fullName>
        <ecNumber evidence="4">3.1.11.2</ecNumber>
    </recommendedName>
    <alternativeName>
        <fullName evidence="13">DNA repair exonuclease rad9 homolog A</fullName>
    </alternativeName>
</protein>
<evidence type="ECO:0000256" key="14">
    <source>
        <dbReference type="SAM" id="MobiDB-lite"/>
    </source>
</evidence>
<dbReference type="SUPFAM" id="SSF55979">
    <property type="entry name" value="DNA clamp"/>
    <property type="match status" value="1"/>
</dbReference>
<keyword evidence="7" id="KW-0227">DNA damage</keyword>
<dbReference type="InterPro" id="IPR046938">
    <property type="entry name" value="DNA_clamp_sf"/>
</dbReference>
<evidence type="ECO:0000256" key="7">
    <source>
        <dbReference type="ARBA" id="ARBA00022763"/>
    </source>
</evidence>
<name>A0A5J5D6B6_9PERO</name>
<dbReference type="Pfam" id="PF04139">
    <property type="entry name" value="Rad9"/>
    <property type="match status" value="1"/>
</dbReference>
<dbReference type="GO" id="GO:0030896">
    <property type="term" value="C:checkpoint clamp complex"/>
    <property type="evidence" value="ECO:0007669"/>
    <property type="project" value="InterPro"/>
</dbReference>
<keyword evidence="16" id="KW-1185">Reference proteome</keyword>
<keyword evidence="5" id="KW-0597">Phosphoprotein</keyword>
<comment type="catalytic activity">
    <reaction evidence="1">
        <text>Exonucleolytic cleavage in the 3'- to 5'-direction to yield nucleoside 5'-phosphates.</text>
        <dbReference type="EC" id="3.1.11.2"/>
    </reaction>
</comment>
<sequence>RCFCGRVVRRKLKKLPKLTLSVLSKEVISASLSDSAGNSCPLPLGVIPGSVACPNTLSSPVSPSMLSFWEGKEKRFLSTSQPPGCCIFPPLRPKLLSAAEVPNSFEGIPLLPNSKPFTGLLFTFWMLVAALSPSCLHVEAVVVGTVLAKAIHSLSRIGDELYVEPQEDGLALRSVNSSRSAYACFLFAPLFFSRYTVHTGHTFRCKMAIKSVQAVFRSLASLEKTVEKCHIELDDQNNRLTFTLHCKHGLMKTHNLSFQDSESLQAVFDKDSYANVFRSHPRLLVDTVMHFPPSLEEVTVSVSDERMWVRNHVEEEGDQSKAMLTELCLASDEFDHFAVQAHNSVTFCLKELRGLLVFAESTGLPISMYFDEPGRAHTPPLPPPDDFMNDDIDSYLIAMDTSVAPGPSATGPPTPPFADSICSKQTAAASHRTRLHSEEEEEEETTSSGRPPNKKFCSLFFGSVLPPSSQISTQPVSSQQVLASDSEDDVHSFSLFFLNLSSSFSLLSRTLRLILLSLELSFSSPSSSTCFPVPDPSLKS</sequence>